<feature type="compositionally biased region" description="Polar residues" evidence="4">
    <location>
        <begin position="64"/>
        <end position="85"/>
    </location>
</feature>
<dbReference type="Gene3D" id="4.10.640.40">
    <property type="entry name" value="Cytoplasmic polyadenylation element-binding protein, ZZ domain"/>
    <property type="match status" value="1"/>
</dbReference>
<gene>
    <name evidence="6" type="primary">zbbx</name>
</gene>
<dbReference type="Pfam" id="PF22586">
    <property type="entry name" value="ANCHR-like_BBOX"/>
    <property type="match status" value="1"/>
</dbReference>
<keyword evidence="7" id="KW-1185">Reference proteome</keyword>
<reference evidence="6" key="3">
    <citation type="submission" date="2025-09" db="UniProtKB">
        <authorList>
            <consortium name="Ensembl"/>
        </authorList>
    </citation>
    <scope>IDENTIFICATION</scope>
</reference>
<feature type="compositionally biased region" description="Basic and acidic residues" evidence="4">
    <location>
        <begin position="54"/>
        <end position="63"/>
    </location>
</feature>
<feature type="domain" description="B box-type" evidence="5">
    <location>
        <begin position="118"/>
        <end position="164"/>
    </location>
</feature>
<evidence type="ECO:0000313" key="7">
    <source>
        <dbReference type="Proteomes" id="UP000694680"/>
    </source>
</evidence>
<dbReference type="PANTHER" id="PTHR28634">
    <property type="entry name" value="ZINC FINGER B-BOX DOMAIN-CONTAINING PROTEIN 1"/>
    <property type="match status" value="1"/>
</dbReference>
<feature type="region of interest" description="Disordered" evidence="4">
    <location>
        <begin position="47"/>
        <end position="86"/>
    </location>
</feature>
<accession>A0A8C5HZQ6</accession>
<dbReference type="PANTHER" id="PTHR28634:SF1">
    <property type="entry name" value="ZINC FINGER B-BOX DOMAIN-CONTAINING PROTEIN 1"/>
    <property type="match status" value="1"/>
</dbReference>
<keyword evidence="1 3" id="KW-0863">Zinc-finger</keyword>
<evidence type="ECO:0000256" key="3">
    <source>
        <dbReference type="PROSITE-ProRule" id="PRU00024"/>
    </source>
</evidence>
<evidence type="ECO:0000256" key="4">
    <source>
        <dbReference type="SAM" id="MobiDB-lite"/>
    </source>
</evidence>
<evidence type="ECO:0000313" key="6">
    <source>
        <dbReference type="Ensembl" id="ENSGWIP00000051500.1"/>
    </source>
</evidence>
<feature type="compositionally biased region" description="Polar residues" evidence="4">
    <location>
        <begin position="350"/>
        <end position="363"/>
    </location>
</feature>
<dbReference type="AlphaFoldDB" id="A0A8C5HZQ6"/>
<dbReference type="Proteomes" id="UP000694680">
    <property type="component" value="Chromosome 13"/>
</dbReference>
<feature type="region of interest" description="Disordered" evidence="4">
    <location>
        <begin position="456"/>
        <end position="560"/>
    </location>
</feature>
<reference evidence="6" key="2">
    <citation type="submission" date="2025-08" db="UniProtKB">
        <authorList>
            <consortium name="Ensembl"/>
        </authorList>
    </citation>
    <scope>IDENTIFICATION</scope>
</reference>
<feature type="region of interest" description="Disordered" evidence="4">
    <location>
        <begin position="632"/>
        <end position="655"/>
    </location>
</feature>
<feature type="compositionally biased region" description="Polar residues" evidence="4">
    <location>
        <begin position="550"/>
        <end position="560"/>
    </location>
</feature>
<name>A0A8C5HZQ6_GOUWI</name>
<dbReference type="PROSITE" id="PS50119">
    <property type="entry name" value="ZF_BBOX"/>
    <property type="match status" value="1"/>
</dbReference>
<proteinExistence type="predicted"/>
<dbReference type="InterPro" id="IPR000315">
    <property type="entry name" value="Znf_B-box"/>
</dbReference>
<dbReference type="GO" id="GO:0008270">
    <property type="term" value="F:zinc ion binding"/>
    <property type="evidence" value="ECO:0007669"/>
    <property type="project" value="UniProtKB-KW"/>
</dbReference>
<protein>
    <recommendedName>
        <fullName evidence="5">B box-type domain-containing protein</fullName>
    </recommendedName>
</protein>
<feature type="region of interest" description="Disordered" evidence="4">
    <location>
        <begin position="349"/>
        <end position="372"/>
    </location>
</feature>
<keyword evidence="2" id="KW-0862">Zinc</keyword>
<dbReference type="Ensembl" id="ENSGWIT00000055594.1">
    <property type="protein sequence ID" value="ENSGWIP00000051500.1"/>
    <property type="gene ID" value="ENSGWIG00000024953.1"/>
</dbReference>
<organism evidence="6 7">
    <name type="scientific">Gouania willdenowi</name>
    <name type="common">Blunt-snouted clingfish</name>
    <name type="synonym">Lepadogaster willdenowi</name>
    <dbReference type="NCBI Taxonomy" id="441366"/>
    <lineage>
        <taxon>Eukaryota</taxon>
        <taxon>Metazoa</taxon>
        <taxon>Chordata</taxon>
        <taxon>Craniata</taxon>
        <taxon>Vertebrata</taxon>
        <taxon>Euteleostomi</taxon>
        <taxon>Actinopterygii</taxon>
        <taxon>Neopterygii</taxon>
        <taxon>Teleostei</taxon>
        <taxon>Neoteleostei</taxon>
        <taxon>Acanthomorphata</taxon>
        <taxon>Ovalentaria</taxon>
        <taxon>Blenniimorphae</taxon>
        <taxon>Blenniiformes</taxon>
        <taxon>Gobiesocoidei</taxon>
        <taxon>Gobiesocidae</taxon>
        <taxon>Gobiesocinae</taxon>
        <taxon>Gouania</taxon>
    </lineage>
</organism>
<dbReference type="InterPro" id="IPR038446">
    <property type="entry name" value="CEBP_ZZ_sf"/>
</dbReference>
<keyword evidence="1 3" id="KW-0479">Metal-binding</keyword>
<evidence type="ECO:0000256" key="2">
    <source>
        <dbReference type="ARBA" id="ARBA00022833"/>
    </source>
</evidence>
<evidence type="ECO:0000259" key="5">
    <source>
        <dbReference type="PROSITE" id="PS50119"/>
    </source>
</evidence>
<dbReference type="InterPro" id="IPR037688">
    <property type="entry name" value="ZBBX"/>
</dbReference>
<feature type="compositionally biased region" description="Polar residues" evidence="4">
    <location>
        <begin position="458"/>
        <end position="472"/>
    </location>
</feature>
<evidence type="ECO:0000256" key="1">
    <source>
        <dbReference type="ARBA" id="ARBA00022771"/>
    </source>
</evidence>
<feature type="compositionally biased region" description="Polar residues" evidence="4">
    <location>
        <begin position="513"/>
        <end position="537"/>
    </location>
</feature>
<sequence>MQTNRFVEQLNNKSKSVKLSGRNLQELREETAPLAIKNKEMEMKLQQLKHRMSKEKEERRNSEGSRWTSGQSGCVNVDPQTNSPWKTKEDKLHKLSAGNVKIRVLTEEPLAAIRKSRLKGKICGQCEVKSAGLMCAECSENYCIGCFTRFHQKGAMKHHKIIPLKTDLQTHVTTHAVASCLQKAPNLVPDDAAKHNLSPSCIPKTSNTFNKTAGQSIKSPEKGTEMHSGFCQEERKTEIFQDDLKGPISSHLSGVYDEVESARSFQEAVKQWRGERSDGGGNSVAIHSSVSMSAKATQAEPIQNRDVQIGEKGASKGRLPPKVVFNERSLTYMERLILKKHRRTPVETLFPSSSILRPPSATNTEEETGSDLTAEEEDFRLYCASLFAVPVTRDKTDPQITPSKPCLFIDFLDETCSDIEDCSAAELCEKKTGNNSTVQSVQPMIKMLPKALCHDGSSGISHSFHHPTQQSRMVAVQPETHGKKVSPNLQASKSPRPVKSMSPESKPPVLPSTVASGTSHKSMTSPSSLKAATSHSPTLEKCKANHRSPHSSPSLARSQSDIFKPSQAQLIFSADALDSKESALAEDHPSLSTSTSFSLRSTCTVSPFSSTESLFLPKVSSPPFAQKDSDLVLKSEKTQSLPSKATPGSPKYKLMSPEQSTHFQRDSNRFLSNMLPFSAVSSKHSEESRLQLSAVAYKKTSPDPSFHASSAYQITTAYGDQKLLSPVSSDKSALLNVNQDVYLAFKMEEEDEEPIDSEDEMSSDSLNMASLEDEPQIQGQIIGEGSPTEEVHHVMDNQITQSGLYDSFYLNDVAHLDVMNTSEHPHCKSLHASQTSLWDSDLTAEAILEICSVDPMGCEDPDLDTDMATHTLIGLEHERRFMAKEPWNPVFHERSCGSQDHPENRHLIRVTVGKEQEEEETAKTDRLSVLLLP</sequence>
<reference evidence="6" key="1">
    <citation type="submission" date="2020-06" db="EMBL/GenBank/DDBJ databases">
        <authorList>
            <consortium name="Wellcome Sanger Institute Data Sharing"/>
        </authorList>
    </citation>
    <scope>NUCLEOTIDE SEQUENCE [LARGE SCALE GENOMIC DNA]</scope>
</reference>